<dbReference type="EMBL" id="FIIE01000020">
    <property type="protein sequence ID" value="CYW00980.1"/>
    <property type="molecule type" value="Genomic_DNA"/>
</dbReference>
<protein>
    <submittedName>
        <fullName evidence="1">Uncharacterized protein</fullName>
    </submittedName>
</protein>
<gene>
    <name evidence="1" type="ORF">ERS132442_01999</name>
</gene>
<evidence type="ECO:0000313" key="2">
    <source>
        <dbReference type="Proteomes" id="UP000070960"/>
    </source>
</evidence>
<sequence length="50" mass="5566">MDQAVLADIAAGNFTTENTKVSELKGLLHDAYLKLTDDYRTSIFTESSRD</sequence>
<dbReference type="RefSeq" id="WP_153603510.1">
    <property type="nucleotide sequence ID" value="NZ_CECW01000122.1"/>
</dbReference>
<accession>A0A0Z8M227</accession>
<organism evidence="1 2">
    <name type="scientific">Streptococcus suis</name>
    <dbReference type="NCBI Taxonomy" id="1307"/>
    <lineage>
        <taxon>Bacteria</taxon>
        <taxon>Bacillati</taxon>
        <taxon>Bacillota</taxon>
        <taxon>Bacilli</taxon>
        <taxon>Lactobacillales</taxon>
        <taxon>Streptococcaceae</taxon>
        <taxon>Streptococcus</taxon>
    </lineage>
</organism>
<dbReference type="Proteomes" id="UP000070960">
    <property type="component" value="Unassembled WGS sequence"/>
</dbReference>
<name>A0A0Z8M227_STRSU</name>
<proteinExistence type="predicted"/>
<reference evidence="1 2" key="1">
    <citation type="submission" date="2016-02" db="EMBL/GenBank/DDBJ databases">
        <authorList>
            <consortium name="Pathogen Informatics"/>
        </authorList>
    </citation>
    <scope>NUCLEOTIDE SEQUENCE [LARGE SCALE GENOMIC DNA]</scope>
    <source>
        <strain evidence="1 2">LSS80</strain>
    </source>
</reference>
<evidence type="ECO:0000313" key="1">
    <source>
        <dbReference type="EMBL" id="CYW00980.1"/>
    </source>
</evidence>
<dbReference type="AlphaFoldDB" id="A0A0Z8M227"/>